<protein>
    <submittedName>
        <fullName evidence="1">Uncharacterized protein</fullName>
    </submittedName>
</protein>
<accession>A0AA36C7I5</accession>
<keyword evidence="2" id="KW-1185">Reference proteome</keyword>
<reference evidence="1" key="1">
    <citation type="submission" date="2023-06" db="EMBL/GenBank/DDBJ databases">
        <authorList>
            <person name="Delattre M."/>
        </authorList>
    </citation>
    <scope>NUCLEOTIDE SEQUENCE</scope>
    <source>
        <strain evidence="1">AF72</strain>
    </source>
</reference>
<sequence>MNFVLREDKKTSSSNFTVIELNSNVETGMMPILKKSGRTLGTELLSTAANTLNDVVAGKDLRESVKANTRASAGKLVDKGYESLKKRMGLEAEALE</sequence>
<feature type="non-terminal residue" evidence="1">
    <location>
        <position position="96"/>
    </location>
</feature>
<dbReference type="Proteomes" id="UP001177023">
    <property type="component" value="Unassembled WGS sequence"/>
</dbReference>
<dbReference type="AlphaFoldDB" id="A0AA36C7I5"/>
<proteinExistence type="predicted"/>
<evidence type="ECO:0000313" key="1">
    <source>
        <dbReference type="EMBL" id="CAJ0561778.1"/>
    </source>
</evidence>
<comment type="caution">
    <text evidence="1">The sequence shown here is derived from an EMBL/GenBank/DDBJ whole genome shotgun (WGS) entry which is preliminary data.</text>
</comment>
<evidence type="ECO:0000313" key="2">
    <source>
        <dbReference type="Proteomes" id="UP001177023"/>
    </source>
</evidence>
<gene>
    <name evidence="1" type="ORF">MSPICULIGERA_LOCUS1931</name>
</gene>
<organism evidence="1 2">
    <name type="scientific">Mesorhabditis spiculigera</name>
    <dbReference type="NCBI Taxonomy" id="96644"/>
    <lineage>
        <taxon>Eukaryota</taxon>
        <taxon>Metazoa</taxon>
        <taxon>Ecdysozoa</taxon>
        <taxon>Nematoda</taxon>
        <taxon>Chromadorea</taxon>
        <taxon>Rhabditida</taxon>
        <taxon>Rhabditina</taxon>
        <taxon>Rhabditomorpha</taxon>
        <taxon>Rhabditoidea</taxon>
        <taxon>Rhabditidae</taxon>
        <taxon>Mesorhabditinae</taxon>
        <taxon>Mesorhabditis</taxon>
    </lineage>
</organism>
<dbReference type="EMBL" id="CATQJA010000585">
    <property type="protein sequence ID" value="CAJ0561778.1"/>
    <property type="molecule type" value="Genomic_DNA"/>
</dbReference>
<name>A0AA36C7I5_9BILA</name>